<dbReference type="InterPro" id="IPR050309">
    <property type="entry name" value="Type-B_Carboxylest/Lipase"/>
</dbReference>
<dbReference type="Gene3D" id="3.40.50.1820">
    <property type="entry name" value="alpha/beta hydrolase"/>
    <property type="match status" value="1"/>
</dbReference>
<dbReference type="EC" id="3.1.1.-" evidence="3"/>
<name>A0A1H2PR24_9BURK</name>
<feature type="compositionally biased region" description="Basic and acidic residues" evidence="4">
    <location>
        <begin position="18"/>
        <end position="36"/>
    </location>
</feature>
<evidence type="ECO:0000313" key="6">
    <source>
        <dbReference type="EMBL" id="SDV48893.1"/>
    </source>
</evidence>
<accession>A0A1H2PR24</accession>
<dbReference type="PANTHER" id="PTHR11559">
    <property type="entry name" value="CARBOXYLESTERASE"/>
    <property type="match status" value="1"/>
</dbReference>
<dbReference type="InterPro" id="IPR019826">
    <property type="entry name" value="Carboxylesterase_B_AS"/>
</dbReference>
<dbReference type="InterPro" id="IPR002018">
    <property type="entry name" value="CarbesteraseB"/>
</dbReference>
<reference evidence="7" key="1">
    <citation type="submission" date="2016-09" db="EMBL/GenBank/DDBJ databases">
        <authorList>
            <person name="Varghese N."/>
            <person name="Submissions S."/>
        </authorList>
    </citation>
    <scope>NUCLEOTIDE SEQUENCE [LARGE SCALE GENOMIC DNA]</scope>
    <source>
        <strain evidence="7">JS23</strain>
    </source>
</reference>
<feature type="domain" description="Carboxylesterase type B" evidence="5">
    <location>
        <begin position="79"/>
        <end position="550"/>
    </location>
</feature>
<gene>
    <name evidence="6" type="ORF">SAMN05216551_106147</name>
</gene>
<dbReference type="STRING" id="1770053.SAMN05216551_106147"/>
<dbReference type="SUPFAM" id="SSF53474">
    <property type="entry name" value="alpha/beta-Hydrolases"/>
    <property type="match status" value="1"/>
</dbReference>
<evidence type="ECO:0000256" key="2">
    <source>
        <dbReference type="ARBA" id="ARBA00022801"/>
    </source>
</evidence>
<proteinExistence type="inferred from homology"/>
<dbReference type="PROSITE" id="PS00122">
    <property type="entry name" value="CARBOXYLESTERASE_B_1"/>
    <property type="match status" value="1"/>
</dbReference>
<comment type="similarity">
    <text evidence="1 3">Belongs to the type-B carboxylesterase/lipase family.</text>
</comment>
<keyword evidence="2 3" id="KW-0378">Hydrolase</keyword>
<evidence type="ECO:0000256" key="4">
    <source>
        <dbReference type="SAM" id="MobiDB-lite"/>
    </source>
</evidence>
<dbReference type="Proteomes" id="UP000243719">
    <property type="component" value="Unassembled WGS sequence"/>
</dbReference>
<evidence type="ECO:0000313" key="7">
    <source>
        <dbReference type="Proteomes" id="UP000243719"/>
    </source>
</evidence>
<keyword evidence="7" id="KW-1185">Reference proteome</keyword>
<dbReference type="OrthoDB" id="9775851at2"/>
<feature type="region of interest" description="Disordered" evidence="4">
    <location>
        <begin position="1"/>
        <end position="43"/>
    </location>
</feature>
<dbReference type="Pfam" id="PF00135">
    <property type="entry name" value="COesterase"/>
    <property type="match status" value="1"/>
</dbReference>
<protein>
    <recommendedName>
        <fullName evidence="3">Carboxylic ester hydrolase</fullName>
        <ecNumber evidence="3">3.1.1.-</ecNumber>
    </recommendedName>
</protein>
<sequence>MPIRPKAPRPGTRGRPTTHPETDSRLVANRRGDNARPGRRLGNGSTMPFRLACVAASLSLLSLTGCGGSAVPTESANAAPIVALTSGKVRGSGDDIVSFKGIPYAKPPTGALRWTAPIDPEPWTGVRDASAFGPECMQAGTAAMSEDCLFINVWAPRSGLASTRKLPVLVWVYGGSFTSGNGNVDGSVVANHGAVVVSMNYRVSTMGFMAHPGLSAESARKVSGNYGILDVAQALKWVRANIAQFGGDPTNVTIWGESAGASVITTLLSSPESAGLIDRAILESPGSWRHWKSLAAAEQDGLALGADIQALRALPATQIPVILNPGGGAQIRALAEPRVIGPVQDGVILPHEERVQFEGHRATQVPLLVGNNTDEGYLFTNGYTISTVDQYRSYLSDPAIFGSFGNQAFSTYPVDNPAQIASAIALSFGDDQFWFGARGIARLYADAGLPVYRYYFTRKQLGGTGSDAHHGDDVAYVFGDAKLSAAPYTADDVRISNEMIDAWVRFAATGNPNGGAINDWPKYETTTEPVYQIDASQRIVNGPRNAQLDFIAKFDASIPAD</sequence>
<dbReference type="RefSeq" id="WP_091908315.1">
    <property type="nucleotide sequence ID" value="NZ_FNLO01000006.1"/>
</dbReference>
<evidence type="ECO:0000256" key="1">
    <source>
        <dbReference type="ARBA" id="ARBA00005964"/>
    </source>
</evidence>
<dbReference type="SMR" id="A0A1H2PR24"/>
<dbReference type="EMBL" id="FNLO01000006">
    <property type="protein sequence ID" value="SDV48893.1"/>
    <property type="molecule type" value="Genomic_DNA"/>
</dbReference>
<organism evidence="6 7">
    <name type="scientific">Chitinasiproducens palmae</name>
    <dbReference type="NCBI Taxonomy" id="1770053"/>
    <lineage>
        <taxon>Bacteria</taxon>
        <taxon>Pseudomonadati</taxon>
        <taxon>Pseudomonadota</taxon>
        <taxon>Betaproteobacteria</taxon>
        <taxon>Burkholderiales</taxon>
        <taxon>Burkholderiaceae</taxon>
        <taxon>Chitinasiproducens</taxon>
    </lineage>
</organism>
<dbReference type="PROSITE" id="PS00941">
    <property type="entry name" value="CARBOXYLESTERASE_B_2"/>
    <property type="match status" value="1"/>
</dbReference>
<evidence type="ECO:0000256" key="3">
    <source>
        <dbReference type="RuleBase" id="RU361235"/>
    </source>
</evidence>
<dbReference type="InterPro" id="IPR019819">
    <property type="entry name" value="Carboxylesterase_B_CS"/>
</dbReference>
<dbReference type="GO" id="GO:0016787">
    <property type="term" value="F:hydrolase activity"/>
    <property type="evidence" value="ECO:0007669"/>
    <property type="project" value="UniProtKB-KW"/>
</dbReference>
<evidence type="ECO:0000259" key="5">
    <source>
        <dbReference type="Pfam" id="PF00135"/>
    </source>
</evidence>
<dbReference type="AlphaFoldDB" id="A0A1H2PR24"/>
<dbReference type="InterPro" id="IPR029058">
    <property type="entry name" value="AB_hydrolase_fold"/>
</dbReference>